<dbReference type="EMBL" id="CZKB01000014">
    <property type="protein sequence ID" value="CUR60343.1"/>
    <property type="molecule type" value="Genomic_DNA"/>
</dbReference>
<accession>A0A2P2CEG6</accession>
<feature type="compositionally biased region" description="Basic and acidic residues" evidence="1">
    <location>
        <begin position="1"/>
        <end position="12"/>
    </location>
</feature>
<feature type="region of interest" description="Disordered" evidence="1">
    <location>
        <begin position="1"/>
        <end position="73"/>
    </location>
</feature>
<dbReference type="AlphaFoldDB" id="A0A2P2CEG6"/>
<sequence length="73" mass="7712">MTHDHDSSHEQSQEQDGQVSELAPEGDEPTPISPGDSVAAQPEGESGDTQEGTQGPNAAPRHNPPEPDNRSSR</sequence>
<feature type="compositionally biased region" description="Basic and acidic residues" evidence="1">
    <location>
        <begin position="63"/>
        <end position="73"/>
    </location>
</feature>
<reference evidence="2" key="1">
    <citation type="submission" date="2015-08" db="EMBL/GenBank/DDBJ databases">
        <authorList>
            <person name="Babu N.S."/>
            <person name="Beckwith C.J."/>
            <person name="Beseler K.G."/>
            <person name="Brison A."/>
            <person name="Carone J.V."/>
            <person name="Caskin T.P."/>
            <person name="Diamond M."/>
            <person name="Durham M.E."/>
            <person name="Foxe J.M."/>
            <person name="Go M."/>
            <person name="Henderson B.A."/>
            <person name="Jones I.B."/>
            <person name="McGettigan J.A."/>
            <person name="Micheletti S.J."/>
            <person name="Nasrallah M.E."/>
            <person name="Ortiz D."/>
            <person name="Piller C.R."/>
            <person name="Privatt S.R."/>
            <person name="Schneider S.L."/>
            <person name="Sharp S."/>
            <person name="Smith T.C."/>
            <person name="Stanton J.D."/>
            <person name="Ullery H.E."/>
            <person name="Wilson R.J."/>
            <person name="Serrano M.G."/>
            <person name="Buck G."/>
            <person name="Lee V."/>
            <person name="Wang Y."/>
            <person name="Carvalho R."/>
            <person name="Voegtly L."/>
            <person name="Shi R."/>
            <person name="Duckworth R."/>
            <person name="Johnson A."/>
            <person name="Loviza R."/>
            <person name="Walstead R."/>
            <person name="Shah Z."/>
            <person name="Kiflezghi M."/>
            <person name="Wade K."/>
            <person name="Ball S.L."/>
            <person name="Bradley K.W."/>
            <person name="Asai D.J."/>
            <person name="Bowman C.A."/>
            <person name="Russell D.A."/>
            <person name="Pope W.H."/>
            <person name="Jacobs-Sera D."/>
            <person name="Hendrix R.W."/>
            <person name="Hatfull G.F."/>
        </authorList>
    </citation>
    <scope>NUCLEOTIDE SEQUENCE</scope>
</reference>
<protein>
    <submittedName>
        <fullName evidence="2">Uncharacterized protein</fullName>
    </submittedName>
</protein>
<evidence type="ECO:0000256" key="1">
    <source>
        <dbReference type="SAM" id="MobiDB-lite"/>
    </source>
</evidence>
<gene>
    <name evidence="2" type="ORF">NOCA1210048</name>
</gene>
<proteinExistence type="predicted"/>
<organism evidence="2">
    <name type="scientific">metagenome</name>
    <dbReference type="NCBI Taxonomy" id="256318"/>
    <lineage>
        <taxon>unclassified sequences</taxon>
        <taxon>metagenomes</taxon>
    </lineage>
</organism>
<name>A0A2P2CEG6_9ZZZZ</name>
<feature type="compositionally biased region" description="Polar residues" evidence="1">
    <location>
        <begin position="47"/>
        <end position="56"/>
    </location>
</feature>
<evidence type="ECO:0000313" key="2">
    <source>
        <dbReference type="EMBL" id="CUR60343.1"/>
    </source>
</evidence>